<reference evidence="4 5" key="1">
    <citation type="submission" date="2015-07" db="EMBL/GenBank/DDBJ databases">
        <title>High-quality draft genome sequence of Oceanobacillus caeni HM6, a bacillus isolated from a human feces.</title>
        <authorList>
            <person name="Kumar J."/>
            <person name="Verma M.K."/>
            <person name="Pandey R."/>
            <person name="Bhambi M."/>
            <person name="Chauhan N."/>
        </authorList>
    </citation>
    <scope>NUCLEOTIDE SEQUENCE [LARGE SCALE GENOMIC DNA]</scope>
    <source>
        <strain evidence="4 5">HM6</strain>
    </source>
</reference>
<evidence type="ECO:0000259" key="3">
    <source>
        <dbReference type="Pfam" id="PF13556"/>
    </source>
</evidence>
<dbReference type="RefSeq" id="WP_060668051.1">
    <property type="nucleotide sequence ID" value="NZ_JANKBL010000015.1"/>
</dbReference>
<dbReference type="InterPro" id="IPR012914">
    <property type="entry name" value="PucR_dom"/>
</dbReference>
<organism evidence="4 5">
    <name type="scientific">Oceanobacillus caeni</name>
    <dbReference type="NCBI Taxonomy" id="405946"/>
    <lineage>
        <taxon>Bacteria</taxon>
        <taxon>Bacillati</taxon>
        <taxon>Bacillota</taxon>
        <taxon>Bacilli</taxon>
        <taxon>Bacillales</taxon>
        <taxon>Bacillaceae</taxon>
        <taxon>Oceanobacillus</taxon>
    </lineage>
</organism>
<dbReference type="PANTHER" id="PTHR33744">
    <property type="entry name" value="CARBOHYDRATE DIACID REGULATOR"/>
    <property type="match status" value="1"/>
</dbReference>
<dbReference type="Pfam" id="PF07905">
    <property type="entry name" value="PucR"/>
    <property type="match status" value="1"/>
</dbReference>
<accession>A0ABR5MLG6</accession>
<protein>
    <recommendedName>
        <fullName evidence="6">PucR family transcriptional regulator</fullName>
    </recommendedName>
</protein>
<dbReference type="PANTHER" id="PTHR33744:SF1">
    <property type="entry name" value="DNA-BINDING TRANSCRIPTIONAL ACTIVATOR ADER"/>
    <property type="match status" value="1"/>
</dbReference>
<dbReference type="Gene3D" id="1.10.10.2840">
    <property type="entry name" value="PucR C-terminal helix-turn-helix domain"/>
    <property type="match status" value="1"/>
</dbReference>
<dbReference type="EMBL" id="LGTK01000013">
    <property type="protein sequence ID" value="KPH76547.1"/>
    <property type="molecule type" value="Genomic_DNA"/>
</dbReference>
<evidence type="ECO:0000313" key="5">
    <source>
        <dbReference type="Proteomes" id="UP000037854"/>
    </source>
</evidence>
<evidence type="ECO:0008006" key="6">
    <source>
        <dbReference type="Google" id="ProtNLM"/>
    </source>
</evidence>
<dbReference type="InterPro" id="IPR051448">
    <property type="entry name" value="CdaR-like_regulators"/>
</dbReference>
<proteinExistence type="predicted"/>
<evidence type="ECO:0000313" key="4">
    <source>
        <dbReference type="EMBL" id="KPH76547.1"/>
    </source>
</evidence>
<keyword evidence="1" id="KW-0175">Coiled coil</keyword>
<evidence type="ECO:0000259" key="2">
    <source>
        <dbReference type="Pfam" id="PF07905"/>
    </source>
</evidence>
<feature type="coiled-coil region" evidence="1">
    <location>
        <begin position="258"/>
        <end position="285"/>
    </location>
</feature>
<dbReference type="InterPro" id="IPR042070">
    <property type="entry name" value="PucR_C-HTH_sf"/>
</dbReference>
<feature type="domain" description="Purine catabolism PurC-like" evidence="2">
    <location>
        <begin position="10"/>
        <end position="129"/>
    </location>
</feature>
<gene>
    <name evidence="4" type="ORF">AFL42_05530</name>
</gene>
<comment type="caution">
    <text evidence="4">The sequence shown here is derived from an EMBL/GenBank/DDBJ whole genome shotgun (WGS) entry which is preliminary data.</text>
</comment>
<feature type="domain" description="PucR C-terminal helix-turn-helix" evidence="3">
    <location>
        <begin position="475"/>
        <end position="533"/>
    </location>
</feature>
<keyword evidence="5" id="KW-1185">Reference proteome</keyword>
<evidence type="ECO:0000256" key="1">
    <source>
        <dbReference type="SAM" id="Coils"/>
    </source>
</evidence>
<sequence length="540" mass="62362">MEKWQVTVNDVLSRGLFRECKLVAGHGGLNREVKWTHILEISEFESFINGGELILTTGSSIHFDSPNGIIYLDKLRKKDIAGICIELGTHVKTIHPDIIQYGNAHHIPLIIFDTVVKFVDITQDLHTLIINHHHHRLNQINIFSQEVNKLSLMPNGILKILKELYSHLDIPVIFLTDDSKTYYYPPLVKDDIPSIKTSIGQNVTNTPLYESNFLQETDYTNFPIKIVGNNCGNLFVKRNKKDLDEFSHSLIDRAILAITQIMLRNRTIEERKQNLEEELIRKLLQGKDCAADDIQKVLPAQAKNFNYRLFLIETASPDMELKDGEWEEIKLQQSLMIRSLFKSYGFIPSLSVSKNEITVIASFFKQEEAKKDTERFTRIIEEIGNIEEQKILIGKNCRFGISNIKNDYTELSKSYKEAKDVIFIQSSNLLQTYFFENIGVYRILLNLLENQKLEDYIHEYLGPIIRHDHENKSNLLGTLSTYLNCLGSKKETAERLFIVRQTLYHRLEKIEELLGKGYMEPINRQAIELALAAHSLKKQT</sequence>
<dbReference type="Pfam" id="PF13556">
    <property type="entry name" value="HTH_30"/>
    <property type="match status" value="1"/>
</dbReference>
<name>A0ABR5MLG6_9BACI</name>
<dbReference type="InterPro" id="IPR025736">
    <property type="entry name" value="PucR_C-HTH_dom"/>
</dbReference>
<dbReference type="Proteomes" id="UP000037854">
    <property type="component" value="Unassembled WGS sequence"/>
</dbReference>